<proteinExistence type="predicted"/>
<dbReference type="Proteomes" id="UP000007947">
    <property type="component" value="Chromosome"/>
</dbReference>
<feature type="transmembrane region" description="Helical" evidence="2">
    <location>
        <begin position="36"/>
        <end position="56"/>
    </location>
</feature>
<dbReference type="HOGENOM" id="CLU_2246940_0_0_11"/>
<keyword evidence="2" id="KW-0472">Membrane</keyword>
<reference evidence="3 4" key="1">
    <citation type="submission" date="2011-05" db="EMBL/GenBank/DDBJ databases">
        <title>Whole genome sequence of Microlunatus phosphovorus NM-1.</title>
        <authorList>
            <person name="Hosoyama A."/>
            <person name="Sasaki K."/>
            <person name="Harada T."/>
            <person name="Igarashi R."/>
            <person name="Kawakoshi A."/>
            <person name="Sasagawa M."/>
            <person name="Fukada J."/>
            <person name="Nakamura S."/>
            <person name="Katano Y."/>
            <person name="Hanada S."/>
            <person name="Kamagata Y."/>
            <person name="Nakamura N."/>
            <person name="Yamazaki S."/>
            <person name="Fujita N."/>
        </authorList>
    </citation>
    <scope>NUCLEOTIDE SEQUENCE [LARGE SCALE GENOMIC DNA]</scope>
    <source>
        <strain evidence="4">ATCC 700054 / DSM 10555 / JCM 9379 / NBRC 101784 / NCIMB 13414 / VKM Ac-1990 / NM-1</strain>
    </source>
</reference>
<name>F5XFQ5_MICPN</name>
<gene>
    <name evidence="3" type="ordered locus">MLP_24480</name>
</gene>
<keyword evidence="4" id="KW-1185">Reference proteome</keyword>
<feature type="compositionally biased region" description="Polar residues" evidence="1">
    <location>
        <begin position="74"/>
        <end position="84"/>
    </location>
</feature>
<protein>
    <submittedName>
        <fullName evidence="3">Uncharacterized protein</fullName>
    </submittedName>
</protein>
<dbReference type="AlphaFoldDB" id="F5XFQ5"/>
<dbReference type="KEGG" id="mph:MLP_24480"/>
<feature type="region of interest" description="Disordered" evidence="1">
    <location>
        <begin position="1"/>
        <end position="33"/>
    </location>
</feature>
<evidence type="ECO:0000256" key="1">
    <source>
        <dbReference type="SAM" id="MobiDB-lite"/>
    </source>
</evidence>
<accession>F5XFQ5</accession>
<organism evidence="3 4">
    <name type="scientific">Microlunatus phosphovorus (strain ATCC 700054 / DSM 10555 / JCM 9379 / NBRC 101784 / NCIMB 13414 / VKM Ac-1990 / NM-1)</name>
    <dbReference type="NCBI Taxonomy" id="1032480"/>
    <lineage>
        <taxon>Bacteria</taxon>
        <taxon>Bacillati</taxon>
        <taxon>Actinomycetota</taxon>
        <taxon>Actinomycetes</taxon>
        <taxon>Propionibacteriales</taxon>
        <taxon>Propionibacteriaceae</taxon>
        <taxon>Microlunatus</taxon>
    </lineage>
</organism>
<feature type="region of interest" description="Disordered" evidence="1">
    <location>
        <begin position="73"/>
        <end position="104"/>
    </location>
</feature>
<evidence type="ECO:0000256" key="2">
    <source>
        <dbReference type="SAM" id="Phobius"/>
    </source>
</evidence>
<evidence type="ECO:0000313" key="3">
    <source>
        <dbReference type="EMBL" id="BAK35462.1"/>
    </source>
</evidence>
<feature type="compositionally biased region" description="Pro residues" evidence="1">
    <location>
        <begin position="95"/>
        <end position="104"/>
    </location>
</feature>
<dbReference type="EMBL" id="AP012204">
    <property type="protein sequence ID" value="BAK35462.1"/>
    <property type="molecule type" value="Genomic_DNA"/>
</dbReference>
<sequence>MPTRSPQAAGASMTTWVEPAEDDEDYYEPPKKRSRLTTGLVVALIFLLGMFTGVTVSRLLPSQQRPQVIYLLNNEGSPQASSGMPSGMPTDSPSDLPPGGPSGR</sequence>
<keyword evidence="2" id="KW-0812">Transmembrane</keyword>
<dbReference type="STRING" id="1032480.MLP_24480"/>
<evidence type="ECO:0000313" key="4">
    <source>
        <dbReference type="Proteomes" id="UP000007947"/>
    </source>
</evidence>
<keyword evidence="2" id="KW-1133">Transmembrane helix</keyword>